<gene>
    <name evidence="1" type="ORF">Trichorick_00311</name>
</gene>
<protein>
    <submittedName>
        <fullName evidence="1">Uncharacterized protein</fullName>
    </submittedName>
</protein>
<reference evidence="1 2" key="1">
    <citation type="submission" date="2022-10" db="EMBL/GenBank/DDBJ databases">
        <title>Host association and intracellularity evolved multiple times independently in the Rickettsiales.</title>
        <authorList>
            <person name="Castelli M."/>
            <person name="Nardi T."/>
            <person name="Gammuto L."/>
            <person name="Bellinzona G."/>
            <person name="Sabaneyeva E."/>
            <person name="Potekhin A."/>
            <person name="Serra V."/>
            <person name="Petroni G."/>
            <person name="Sassera D."/>
        </authorList>
    </citation>
    <scope>NUCLEOTIDE SEQUENCE [LARGE SCALE GENOMIC DNA]</scope>
    <source>
        <strain evidence="1 2">Kr 154-4</strain>
    </source>
</reference>
<name>A0ABZ0UQW4_9RICK</name>
<evidence type="ECO:0000313" key="2">
    <source>
        <dbReference type="Proteomes" id="UP001326613"/>
    </source>
</evidence>
<evidence type="ECO:0000313" key="1">
    <source>
        <dbReference type="EMBL" id="WPY00437.1"/>
    </source>
</evidence>
<dbReference type="EMBL" id="CP112932">
    <property type="protein sequence ID" value="WPY00437.1"/>
    <property type="molecule type" value="Genomic_DNA"/>
</dbReference>
<keyword evidence="2" id="KW-1185">Reference proteome</keyword>
<proteinExistence type="predicted"/>
<accession>A0ABZ0UQW4</accession>
<sequence length="50" mass="5742">MSLFRGYTGRSLEVNGNIYPRQITAEGYTLQNPAYRPSIINYNFARASRN</sequence>
<dbReference type="Proteomes" id="UP001326613">
    <property type="component" value="Chromosome"/>
</dbReference>
<organism evidence="1 2">
    <name type="scientific">Candidatus Trichorickettsia mobilis</name>
    <dbReference type="NCBI Taxonomy" id="1346319"/>
    <lineage>
        <taxon>Bacteria</taxon>
        <taxon>Pseudomonadati</taxon>
        <taxon>Pseudomonadota</taxon>
        <taxon>Alphaproteobacteria</taxon>
        <taxon>Rickettsiales</taxon>
        <taxon>Rickettsiaceae</taxon>
        <taxon>Rickettsieae</taxon>
        <taxon>Candidatus Trichorickettsia</taxon>
    </lineage>
</organism>